<evidence type="ECO:0000256" key="4">
    <source>
        <dbReference type="SAM" id="MobiDB-lite"/>
    </source>
</evidence>
<accession>A0A4Q1BEZ3</accession>
<keyword evidence="2" id="KW-0496">Mitochondrion</keyword>
<dbReference type="Proteomes" id="UP000289152">
    <property type="component" value="Unassembled WGS sequence"/>
</dbReference>
<dbReference type="Pfam" id="PF10937">
    <property type="entry name" value="Kgd4-YMR31"/>
    <property type="match status" value="1"/>
</dbReference>
<dbReference type="AlphaFoldDB" id="A0A4Q1BEZ3"/>
<dbReference type="VEuPathDB" id="FungiDB:TREMEDRAFT_62064"/>
<reference evidence="5 6" key="1">
    <citation type="submission" date="2016-06" db="EMBL/GenBank/DDBJ databases">
        <title>Evolution of pathogenesis and genome organization in the Tremellales.</title>
        <authorList>
            <person name="Cuomo C."/>
            <person name="Litvintseva A."/>
            <person name="Heitman J."/>
            <person name="Chen Y."/>
            <person name="Sun S."/>
            <person name="Springer D."/>
            <person name="Dromer F."/>
            <person name="Young S."/>
            <person name="Zeng Q."/>
            <person name="Chapman S."/>
            <person name="Gujja S."/>
            <person name="Saif S."/>
            <person name="Birren B."/>
        </authorList>
    </citation>
    <scope>NUCLEOTIDE SEQUENCE [LARGE SCALE GENOMIC DNA]</scope>
    <source>
        <strain evidence="5 6">ATCC 28783</strain>
    </source>
</reference>
<evidence type="ECO:0000256" key="3">
    <source>
        <dbReference type="ARBA" id="ARBA00043970"/>
    </source>
</evidence>
<feature type="compositionally biased region" description="Low complexity" evidence="4">
    <location>
        <begin position="56"/>
        <end position="74"/>
    </location>
</feature>
<sequence length="123" mass="14107">MLPSRFLKAKHVYTPMIKFLGQRSKLPHEPHTPSPHPAAPPEIREYFSSFLEKLQSSSSSSSPSSSSSSSSWSSSEDKKQGLNTSQRPKKETKIDFEYFWQAPEGLWKQREWTEKEMEAVMVS</sequence>
<comment type="caution">
    <text evidence="5">The sequence shown here is derived from an EMBL/GenBank/DDBJ whole genome shotgun (WGS) entry which is preliminary data.</text>
</comment>
<comment type="similarity">
    <text evidence="3">Belongs to the alpha-ketoglutarate dehydrogenase component 4 family.</text>
</comment>
<proteinExistence type="inferred from homology"/>
<evidence type="ECO:0000313" key="6">
    <source>
        <dbReference type="Proteomes" id="UP000289152"/>
    </source>
</evidence>
<dbReference type="InterPro" id="IPR020373">
    <property type="entry name" value="Kgd4/YMR-31"/>
</dbReference>
<evidence type="ECO:0000313" key="5">
    <source>
        <dbReference type="EMBL" id="RXK36045.1"/>
    </source>
</evidence>
<comment type="subcellular location">
    <subcellularLocation>
        <location evidence="1">Mitochondrion</location>
    </subcellularLocation>
</comment>
<dbReference type="GO" id="GO:0006103">
    <property type="term" value="P:2-oxoglutarate metabolic process"/>
    <property type="evidence" value="ECO:0007669"/>
    <property type="project" value="InterPro"/>
</dbReference>
<dbReference type="OrthoDB" id="2116030at2759"/>
<keyword evidence="6" id="KW-1185">Reference proteome</keyword>
<feature type="region of interest" description="Disordered" evidence="4">
    <location>
        <begin position="23"/>
        <end position="42"/>
    </location>
</feature>
<dbReference type="InParanoid" id="A0A4Q1BEZ3"/>
<dbReference type="EMBL" id="SDIL01000111">
    <property type="protein sequence ID" value="RXK36045.1"/>
    <property type="molecule type" value="Genomic_DNA"/>
</dbReference>
<name>A0A4Q1BEZ3_TREME</name>
<evidence type="ECO:0000256" key="2">
    <source>
        <dbReference type="ARBA" id="ARBA00023128"/>
    </source>
</evidence>
<gene>
    <name evidence="5" type="ORF">M231_06693</name>
</gene>
<feature type="region of interest" description="Disordered" evidence="4">
    <location>
        <begin position="54"/>
        <end position="89"/>
    </location>
</feature>
<organism evidence="5 6">
    <name type="scientific">Tremella mesenterica</name>
    <name type="common">Jelly fungus</name>
    <dbReference type="NCBI Taxonomy" id="5217"/>
    <lineage>
        <taxon>Eukaryota</taxon>
        <taxon>Fungi</taxon>
        <taxon>Dikarya</taxon>
        <taxon>Basidiomycota</taxon>
        <taxon>Agaricomycotina</taxon>
        <taxon>Tremellomycetes</taxon>
        <taxon>Tremellales</taxon>
        <taxon>Tremellaceae</taxon>
        <taxon>Tremella</taxon>
    </lineage>
</organism>
<protein>
    <submittedName>
        <fullName evidence="5">Uncharacterized protein</fullName>
    </submittedName>
</protein>
<dbReference type="GO" id="GO:0005739">
    <property type="term" value="C:mitochondrion"/>
    <property type="evidence" value="ECO:0007669"/>
    <property type="project" value="UniProtKB-SubCell"/>
</dbReference>
<evidence type="ECO:0000256" key="1">
    <source>
        <dbReference type="ARBA" id="ARBA00004173"/>
    </source>
</evidence>